<proteinExistence type="predicted"/>
<dbReference type="OrthoDB" id="2502871at2759"/>
<name>A0A0L6UTU8_9BASI</name>
<evidence type="ECO:0000313" key="3">
    <source>
        <dbReference type="Proteomes" id="UP000037035"/>
    </source>
</evidence>
<keyword evidence="3" id="KW-1185">Reference proteome</keyword>
<sequence length="331" mass="37445">MNAGSSGHAPALTAKADTKASVPDEHSNVETLHQDLHHHSREEYEAWETVEADEELQRIVNRDYFSSKMIENQSVIESITEEAVGWLRARPHERAYQLFEELFVSSPNIAIGQLLDEKDHLYLVKLGRKTAQWIKPRDPENKVVLSLQSTQRQLRQSSAEGLGVRISPALSELLVHIQRAPILQILRNDQENSRMTNSINSPRKPGTSTTTGTSSSIGELLHHVFESSLLATKDKRVSAESFLQVLDASLVWKLNNDHLERFIDRCLADKSIAPETSLGIFHPESQLFLLKIDHNTVEWVHPRSHKQTRKSKKHGLMGSVFTHEKSGQEIV</sequence>
<feature type="compositionally biased region" description="Low complexity" evidence="1">
    <location>
        <begin position="206"/>
        <end position="215"/>
    </location>
</feature>
<evidence type="ECO:0000313" key="2">
    <source>
        <dbReference type="EMBL" id="KNZ51677.1"/>
    </source>
</evidence>
<feature type="compositionally biased region" description="Basic and acidic residues" evidence="1">
    <location>
        <begin position="16"/>
        <end position="25"/>
    </location>
</feature>
<comment type="caution">
    <text evidence="2">The sequence shown here is derived from an EMBL/GenBank/DDBJ whole genome shotgun (WGS) entry which is preliminary data.</text>
</comment>
<reference evidence="2 3" key="1">
    <citation type="submission" date="2015-08" db="EMBL/GenBank/DDBJ databases">
        <title>Next Generation Sequencing and Analysis of the Genome of Puccinia sorghi L Schw, the Causal Agent of Maize Common Rust.</title>
        <authorList>
            <person name="Rochi L."/>
            <person name="Burguener G."/>
            <person name="Darino M."/>
            <person name="Turjanski A."/>
            <person name="Kreff E."/>
            <person name="Dieguez M.J."/>
            <person name="Sacco F."/>
        </authorList>
    </citation>
    <scope>NUCLEOTIDE SEQUENCE [LARGE SCALE GENOMIC DNA]</scope>
    <source>
        <strain evidence="2 3">RO10H11247</strain>
    </source>
</reference>
<dbReference type="AlphaFoldDB" id="A0A0L6UTU8"/>
<protein>
    <submittedName>
        <fullName evidence="2">Uncharacterized protein</fullName>
    </submittedName>
</protein>
<dbReference type="VEuPathDB" id="FungiDB:VP01_3866g2"/>
<dbReference type="Proteomes" id="UP000037035">
    <property type="component" value="Unassembled WGS sequence"/>
</dbReference>
<feature type="region of interest" description="Disordered" evidence="1">
    <location>
        <begin position="1"/>
        <end position="25"/>
    </location>
</feature>
<gene>
    <name evidence="2" type="ORF">VP01_3866g2</name>
</gene>
<dbReference type="EMBL" id="LAVV01008908">
    <property type="protein sequence ID" value="KNZ51677.1"/>
    <property type="molecule type" value="Genomic_DNA"/>
</dbReference>
<feature type="region of interest" description="Disordered" evidence="1">
    <location>
        <begin position="193"/>
        <end position="215"/>
    </location>
</feature>
<accession>A0A0L6UTU8</accession>
<evidence type="ECO:0000256" key="1">
    <source>
        <dbReference type="SAM" id="MobiDB-lite"/>
    </source>
</evidence>
<organism evidence="2 3">
    <name type="scientific">Puccinia sorghi</name>
    <dbReference type="NCBI Taxonomy" id="27349"/>
    <lineage>
        <taxon>Eukaryota</taxon>
        <taxon>Fungi</taxon>
        <taxon>Dikarya</taxon>
        <taxon>Basidiomycota</taxon>
        <taxon>Pucciniomycotina</taxon>
        <taxon>Pucciniomycetes</taxon>
        <taxon>Pucciniales</taxon>
        <taxon>Pucciniaceae</taxon>
        <taxon>Puccinia</taxon>
    </lineage>
</organism>